<protein>
    <recommendedName>
        <fullName evidence="4">Fibronectin type-III domain-containing protein</fullName>
    </recommendedName>
</protein>
<dbReference type="CDD" id="cd00063">
    <property type="entry name" value="FN3"/>
    <property type="match status" value="1"/>
</dbReference>
<dbReference type="InterPro" id="IPR013783">
    <property type="entry name" value="Ig-like_fold"/>
</dbReference>
<proteinExistence type="predicted"/>
<dbReference type="SUPFAM" id="SSF49265">
    <property type="entry name" value="Fibronectin type III"/>
    <property type="match status" value="2"/>
</dbReference>
<comment type="caution">
    <text evidence="1">The sequence shown here is derived from an EMBL/GenBank/DDBJ whole genome shotgun (WGS) entry which is preliminary data.</text>
</comment>
<reference evidence="1" key="1">
    <citation type="submission" date="2021-02" db="EMBL/GenBank/DDBJ databases">
        <authorList>
            <person name="Nowell W R."/>
        </authorList>
    </citation>
    <scope>NUCLEOTIDE SEQUENCE</scope>
</reference>
<accession>A0A814CG43</accession>
<keyword evidence="3" id="KW-1185">Reference proteome</keyword>
<dbReference type="EMBL" id="CAJNOQ010002127">
    <property type="protein sequence ID" value="CAF0940374.1"/>
    <property type="molecule type" value="Genomic_DNA"/>
</dbReference>
<dbReference type="InterPro" id="IPR036116">
    <property type="entry name" value="FN3_sf"/>
</dbReference>
<evidence type="ECO:0000313" key="1">
    <source>
        <dbReference type="EMBL" id="CAF0940374.1"/>
    </source>
</evidence>
<dbReference type="Gene3D" id="2.60.40.10">
    <property type="entry name" value="Immunoglobulins"/>
    <property type="match status" value="1"/>
</dbReference>
<name>A0A814CG43_9BILA</name>
<dbReference type="OrthoDB" id="10036029at2759"/>
<evidence type="ECO:0000313" key="3">
    <source>
        <dbReference type="Proteomes" id="UP000663829"/>
    </source>
</evidence>
<dbReference type="Proteomes" id="UP000681722">
    <property type="component" value="Unassembled WGS sequence"/>
</dbReference>
<gene>
    <name evidence="1" type="ORF">GPM918_LOCUS10675</name>
    <name evidence="2" type="ORF">SRO942_LOCUS10676</name>
</gene>
<evidence type="ECO:0000313" key="2">
    <source>
        <dbReference type="EMBL" id="CAF3716938.1"/>
    </source>
</evidence>
<organism evidence="1 3">
    <name type="scientific">Didymodactylos carnosus</name>
    <dbReference type="NCBI Taxonomy" id="1234261"/>
    <lineage>
        <taxon>Eukaryota</taxon>
        <taxon>Metazoa</taxon>
        <taxon>Spiralia</taxon>
        <taxon>Gnathifera</taxon>
        <taxon>Rotifera</taxon>
        <taxon>Eurotatoria</taxon>
        <taxon>Bdelloidea</taxon>
        <taxon>Philodinida</taxon>
        <taxon>Philodinidae</taxon>
        <taxon>Didymodactylos</taxon>
    </lineage>
</organism>
<dbReference type="AlphaFoldDB" id="A0A814CG43"/>
<dbReference type="Proteomes" id="UP000663829">
    <property type="component" value="Unassembled WGS sequence"/>
</dbReference>
<sequence>MQVNISGSHGRNCDIGKGVGTKIFPADCAFLKKNRSLEIGVLKTEPNYILNASGMIIYKNYRGKNNMSSTNWSENINDDIVLLGATTTVQSKPIKAQVSLEILTHGRISVDWSTLEVFPSTRHFLIHYKMLNENKSKVIRMPKNMRNFILHKIEPGCMYEIHVCAVDRRGFILSTTECACIQVGAADLPRPYETKFIVNNGIPGKQYTFQIEFSRKNGVSCCSPPYVVNWPGTTVPRLYYIFKNKQNVLIYWKNSLSIGDGEIENYKLHCYNSKQNSSVVFGPYSPECREILIKDLEANQYIVVLEINLKNSDRSLYSKPLKVNCAEIGDAPNLSYEYIDSENRQELEKAVCCLLPIRDKLLRRIDEESVFGNSNSQQLLNDCETLIYRILVMLSQLTNRVQLNLIIQTDENTTPCNRQLMINGKLCSTIIPWFVKEVPLELPVGNMSYELAVANVSDSPHSPMVTSKKIFVDQSEQFTFFCMHFEEQYYHSKTCSYFETFQMEKTCTRPLHEGLLKHYQILNKKNEENENTKPVHEIFSLDGVPTCIFLDYNG</sequence>
<dbReference type="EMBL" id="CAJOBC010002127">
    <property type="protein sequence ID" value="CAF3716938.1"/>
    <property type="molecule type" value="Genomic_DNA"/>
</dbReference>
<evidence type="ECO:0008006" key="4">
    <source>
        <dbReference type="Google" id="ProtNLM"/>
    </source>
</evidence>
<dbReference type="InterPro" id="IPR003961">
    <property type="entry name" value="FN3_dom"/>
</dbReference>